<protein>
    <submittedName>
        <fullName evidence="1">Uncharacterized protein</fullName>
    </submittedName>
</protein>
<keyword evidence="2" id="KW-1185">Reference proteome</keyword>
<keyword evidence="1" id="KW-0614">Plasmid</keyword>
<dbReference type="RefSeq" id="WP_167680330.1">
    <property type="nucleotide sequence ID" value="NZ_CP050315.1"/>
</dbReference>
<dbReference type="AlphaFoldDB" id="A0A6G9QPV3"/>
<accession>A0A6G9QPV3</accession>
<evidence type="ECO:0000313" key="1">
    <source>
        <dbReference type="EMBL" id="QIR16502.1"/>
    </source>
</evidence>
<geneLocation type="plasmid" evidence="1 2">
    <name>pPN3F2_2</name>
</geneLocation>
<proteinExistence type="predicted"/>
<reference evidence="1 2" key="1">
    <citation type="submission" date="2020-03" db="EMBL/GenBank/DDBJ databases">
        <title>Complete genome sequence of Shewanella sp.</title>
        <authorList>
            <person name="Kim Y.-S."/>
            <person name="Kim S.-J."/>
            <person name="Jung H.-K."/>
            <person name="Kim K.-H."/>
        </authorList>
    </citation>
    <scope>NUCLEOTIDE SEQUENCE [LARGE SCALE GENOMIC DNA]</scope>
    <source>
        <strain evidence="1 2">PN3F2</strain>
        <plasmid evidence="1 2">pPN3F2_2</plasmid>
    </source>
</reference>
<gene>
    <name evidence="1" type="ORF">HBH39_18675</name>
</gene>
<organism evidence="1 2">
    <name type="scientific">Shewanella aestuarii</name>
    <dbReference type="NCBI Taxonomy" id="1028752"/>
    <lineage>
        <taxon>Bacteria</taxon>
        <taxon>Pseudomonadati</taxon>
        <taxon>Pseudomonadota</taxon>
        <taxon>Gammaproteobacteria</taxon>
        <taxon>Alteromonadales</taxon>
        <taxon>Shewanellaceae</taxon>
        <taxon>Shewanella</taxon>
    </lineage>
</organism>
<evidence type="ECO:0000313" key="2">
    <source>
        <dbReference type="Proteomes" id="UP000502608"/>
    </source>
</evidence>
<sequence>MNSEQSVKTVLEMAFNITQPELTTLKCGDEMWPLKMGMTKLEPFLMSYCTAIHKLLNITTQINSSVVAVNEDEFEVMYQEHDELDLATFLLIAVDGVDQVLECSEVNNETIDVSQLIQAFSPKNLGIVPGELLDSNRLQQGLISSILKEAGVLPIKTARKIALKMVDNITEQNSLSGPAL</sequence>
<name>A0A6G9QPV3_9GAMM</name>
<dbReference type="KEGG" id="saes:HBH39_18675"/>
<dbReference type="Proteomes" id="UP000502608">
    <property type="component" value="Plasmid pPN3F2_2"/>
</dbReference>
<dbReference type="EMBL" id="CP050315">
    <property type="protein sequence ID" value="QIR16502.1"/>
    <property type="molecule type" value="Genomic_DNA"/>
</dbReference>